<dbReference type="AlphaFoldDB" id="A0A4W2BM14"/>
<dbReference type="PROSITE" id="PS51352">
    <property type="entry name" value="THIOREDOXIN_2"/>
    <property type="match status" value="1"/>
</dbReference>
<feature type="compositionally biased region" description="Basic and acidic residues" evidence="11">
    <location>
        <begin position="31"/>
        <end position="48"/>
    </location>
</feature>
<dbReference type="InterPro" id="IPR019479">
    <property type="entry name" value="Peroxiredoxin_C"/>
</dbReference>
<evidence type="ECO:0000256" key="3">
    <source>
        <dbReference type="ARBA" id="ARBA00013017"/>
    </source>
</evidence>
<evidence type="ECO:0000256" key="9">
    <source>
        <dbReference type="ARBA" id="ARBA00023284"/>
    </source>
</evidence>
<dbReference type="Pfam" id="PF10417">
    <property type="entry name" value="1-cysPrx_C"/>
    <property type="match status" value="1"/>
</dbReference>
<comment type="subcellular location">
    <subcellularLocation>
        <location evidence="1">Cytoplasm</location>
    </subcellularLocation>
</comment>
<reference evidence="14" key="1">
    <citation type="submission" date="2018-11" db="EMBL/GenBank/DDBJ databases">
        <title>Haplotype-resolved cattle genomes.</title>
        <authorList>
            <person name="Low W.Y."/>
            <person name="Tearle R."/>
            <person name="Bickhart D.M."/>
            <person name="Rosen B.D."/>
            <person name="Koren S."/>
            <person name="Rhie A."/>
            <person name="Hiendleder S."/>
            <person name="Phillippy A.M."/>
            <person name="Smith T.P.L."/>
            <person name="Williams J.L."/>
        </authorList>
    </citation>
    <scope>NUCLEOTIDE SEQUENCE [LARGE SCALE GENOMIC DNA]</scope>
</reference>
<dbReference type="PANTHER" id="PTHR10681">
    <property type="entry name" value="THIOREDOXIN PEROXIDASE"/>
    <property type="match status" value="1"/>
</dbReference>
<dbReference type="InterPro" id="IPR013766">
    <property type="entry name" value="Thioredoxin_domain"/>
</dbReference>
<comment type="catalytic activity">
    <reaction evidence="10">
        <text>a hydroperoxide + [thioredoxin]-dithiol = an alcohol + [thioredoxin]-disulfide + H2O</text>
        <dbReference type="Rhea" id="RHEA:62620"/>
        <dbReference type="Rhea" id="RHEA-COMP:10698"/>
        <dbReference type="Rhea" id="RHEA-COMP:10700"/>
        <dbReference type="ChEBI" id="CHEBI:15377"/>
        <dbReference type="ChEBI" id="CHEBI:29950"/>
        <dbReference type="ChEBI" id="CHEBI:30879"/>
        <dbReference type="ChEBI" id="CHEBI:35924"/>
        <dbReference type="ChEBI" id="CHEBI:50058"/>
        <dbReference type="EC" id="1.11.1.24"/>
    </reaction>
</comment>
<evidence type="ECO:0000256" key="10">
    <source>
        <dbReference type="ARBA" id="ARBA00049091"/>
    </source>
</evidence>
<accession>A0A4W2BM14</accession>
<dbReference type="InterPro" id="IPR000866">
    <property type="entry name" value="AhpC/TSA"/>
</dbReference>
<comment type="similarity">
    <text evidence="2">Belongs to the peroxiredoxin family. AhpC/Prx1 subfamily.</text>
</comment>
<dbReference type="GO" id="GO:0006979">
    <property type="term" value="P:response to oxidative stress"/>
    <property type="evidence" value="ECO:0007669"/>
    <property type="project" value="TreeGrafter"/>
</dbReference>
<dbReference type="PANTHER" id="PTHR10681:SF171">
    <property type="entry name" value="PEROXIREDOXIN 4"/>
    <property type="match status" value="1"/>
</dbReference>
<dbReference type="GO" id="GO:0045454">
    <property type="term" value="P:cell redox homeostasis"/>
    <property type="evidence" value="ECO:0007669"/>
    <property type="project" value="TreeGrafter"/>
</dbReference>
<name>A0A4W2BM14_BOBOX</name>
<evidence type="ECO:0000256" key="11">
    <source>
        <dbReference type="SAM" id="MobiDB-lite"/>
    </source>
</evidence>
<evidence type="ECO:0000259" key="12">
    <source>
        <dbReference type="PROSITE" id="PS51352"/>
    </source>
</evidence>
<dbReference type="GO" id="GO:0033554">
    <property type="term" value="P:cellular response to stress"/>
    <property type="evidence" value="ECO:0007669"/>
    <property type="project" value="TreeGrafter"/>
</dbReference>
<protein>
    <recommendedName>
        <fullName evidence="3">thioredoxin-dependent peroxiredoxin</fullName>
        <ecNumber evidence="3">1.11.1.24</ecNumber>
    </recommendedName>
</protein>
<dbReference type="Ensembl" id="ENSBIXT00000015181.1">
    <property type="protein sequence ID" value="ENSBIXP00000000911.1"/>
    <property type="gene ID" value="ENSBIXG00000029224.1"/>
</dbReference>
<dbReference type="InterPro" id="IPR050217">
    <property type="entry name" value="Peroxiredoxin"/>
</dbReference>
<keyword evidence="4" id="KW-0963">Cytoplasm</keyword>
<evidence type="ECO:0000256" key="1">
    <source>
        <dbReference type="ARBA" id="ARBA00004496"/>
    </source>
</evidence>
<keyword evidence="14" id="KW-1185">Reference proteome</keyword>
<organism evidence="13 14">
    <name type="scientific">Bos indicus x Bos taurus</name>
    <name type="common">Hybrid cattle</name>
    <dbReference type="NCBI Taxonomy" id="30522"/>
    <lineage>
        <taxon>Eukaryota</taxon>
        <taxon>Metazoa</taxon>
        <taxon>Chordata</taxon>
        <taxon>Craniata</taxon>
        <taxon>Vertebrata</taxon>
        <taxon>Euteleostomi</taxon>
        <taxon>Mammalia</taxon>
        <taxon>Eutheria</taxon>
        <taxon>Laurasiatheria</taxon>
        <taxon>Artiodactyla</taxon>
        <taxon>Ruminantia</taxon>
        <taxon>Pecora</taxon>
        <taxon>Bovidae</taxon>
        <taxon>Bovinae</taxon>
        <taxon>Bos</taxon>
    </lineage>
</organism>
<evidence type="ECO:0000256" key="8">
    <source>
        <dbReference type="ARBA" id="ARBA00023157"/>
    </source>
</evidence>
<dbReference type="CDD" id="cd03015">
    <property type="entry name" value="PRX_Typ2cys"/>
    <property type="match status" value="1"/>
</dbReference>
<evidence type="ECO:0000313" key="14">
    <source>
        <dbReference type="Proteomes" id="UP000314981"/>
    </source>
</evidence>
<dbReference type="SUPFAM" id="SSF52833">
    <property type="entry name" value="Thioredoxin-like"/>
    <property type="match status" value="1"/>
</dbReference>
<dbReference type="Proteomes" id="UP000314981">
    <property type="component" value="Unassembled WGS sequence"/>
</dbReference>
<dbReference type="FunFam" id="3.40.30.10:FF:000003">
    <property type="entry name" value="Peroxiredoxin 1"/>
    <property type="match status" value="1"/>
</dbReference>
<feature type="domain" description="Thioredoxin" evidence="12">
    <location>
        <begin position="68"/>
        <end position="226"/>
    </location>
</feature>
<dbReference type="GO" id="GO:0005829">
    <property type="term" value="C:cytosol"/>
    <property type="evidence" value="ECO:0007669"/>
    <property type="project" value="TreeGrafter"/>
</dbReference>
<proteinExistence type="inferred from homology"/>
<evidence type="ECO:0000256" key="6">
    <source>
        <dbReference type="ARBA" id="ARBA00022862"/>
    </source>
</evidence>
<dbReference type="Gene3D" id="3.40.30.10">
    <property type="entry name" value="Glutaredoxin"/>
    <property type="match status" value="1"/>
</dbReference>
<keyword evidence="9" id="KW-0676">Redox-active center</keyword>
<evidence type="ECO:0000256" key="4">
    <source>
        <dbReference type="ARBA" id="ARBA00022490"/>
    </source>
</evidence>
<dbReference type="Pfam" id="PF00578">
    <property type="entry name" value="AhpC-TSA"/>
    <property type="match status" value="1"/>
</dbReference>
<evidence type="ECO:0000256" key="7">
    <source>
        <dbReference type="ARBA" id="ARBA00023002"/>
    </source>
</evidence>
<dbReference type="GO" id="GO:0008379">
    <property type="term" value="F:thioredoxin peroxidase activity"/>
    <property type="evidence" value="ECO:0007669"/>
    <property type="project" value="TreeGrafter"/>
</dbReference>
<dbReference type="GO" id="GO:0005783">
    <property type="term" value="C:endoplasmic reticulum"/>
    <property type="evidence" value="ECO:0007669"/>
    <property type="project" value="TreeGrafter"/>
</dbReference>
<evidence type="ECO:0000256" key="5">
    <source>
        <dbReference type="ARBA" id="ARBA00022559"/>
    </source>
</evidence>
<evidence type="ECO:0000313" key="13">
    <source>
        <dbReference type="Ensembl" id="ENSBIXP00000000911.1"/>
    </source>
</evidence>
<keyword evidence="5" id="KW-0575">Peroxidase</keyword>
<feature type="region of interest" description="Disordered" evidence="11">
    <location>
        <begin position="1"/>
        <end position="59"/>
    </location>
</feature>
<dbReference type="GO" id="GO:0042744">
    <property type="term" value="P:hydrogen peroxide catabolic process"/>
    <property type="evidence" value="ECO:0007669"/>
    <property type="project" value="TreeGrafter"/>
</dbReference>
<dbReference type="EC" id="1.11.1.24" evidence="3"/>
<keyword evidence="8" id="KW-1015">Disulfide bond</keyword>
<reference evidence="13" key="2">
    <citation type="submission" date="2025-08" db="UniProtKB">
        <authorList>
            <consortium name="Ensembl"/>
        </authorList>
    </citation>
    <scope>IDENTIFICATION</scope>
</reference>
<sequence length="266" mass="29986">MDHRSRPRGIGLSRVPGTQPRIPRAPVPFHVEQEARGEDEWEVRELPRPRTPTPINRPLQSEEMTDNVMVSKPAPYWEGTAVINGEFKELKLTDYRGKYLVFFFYPLDFTFVCPTEIIAFGDRIDEFRSINTEVVACSVDSQFTHLAWINTPRRQGGLGSINIPLLADLNHQISKDYGVYLEDSGHTLRGLFIIDDKGILRQITLNDLPVGRSVDETLRLVQAFQYTDKHGEVCPAGWKPGSETVSQVHFSVKGMAGAKKKPPTLG</sequence>
<keyword evidence="6" id="KW-0049">Antioxidant</keyword>
<evidence type="ECO:0000256" key="2">
    <source>
        <dbReference type="ARBA" id="ARBA00009796"/>
    </source>
</evidence>
<reference evidence="13" key="3">
    <citation type="submission" date="2025-09" db="UniProtKB">
        <authorList>
            <consortium name="Ensembl"/>
        </authorList>
    </citation>
    <scope>IDENTIFICATION</scope>
</reference>
<dbReference type="InterPro" id="IPR036249">
    <property type="entry name" value="Thioredoxin-like_sf"/>
</dbReference>
<dbReference type="OMA" id="GQDWERE"/>
<keyword evidence="7" id="KW-0560">Oxidoreductase</keyword>